<dbReference type="SUPFAM" id="SSF51215">
    <property type="entry name" value="Regulatory protein AraC"/>
    <property type="match status" value="1"/>
</dbReference>
<dbReference type="EMBL" id="CP102774">
    <property type="protein sequence ID" value="UZF89647.1"/>
    <property type="molecule type" value="Genomic_DNA"/>
</dbReference>
<dbReference type="Pfam" id="PF02311">
    <property type="entry name" value="AraC_binding"/>
    <property type="match status" value="1"/>
</dbReference>
<dbReference type="InterPro" id="IPR018060">
    <property type="entry name" value="HTH_AraC"/>
</dbReference>
<name>A0A9E8A0F3_9HYPH</name>
<dbReference type="GO" id="GO:0003700">
    <property type="term" value="F:DNA-binding transcription factor activity"/>
    <property type="evidence" value="ECO:0007669"/>
    <property type="project" value="InterPro"/>
</dbReference>
<proteinExistence type="predicted"/>
<dbReference type="Gene3D" id="1.10.10.60">
    <property type="entry name" value="Homeodomain-like"/>
    <property type="match status" value="2"/>
</dbReference>
<dbReference type="Pfam" id="PF12833">
    <property type="entry name" value="HTH_18"/>
    <property type="match status" value="1"/>
</dbReference>
<dbReference type="PANTHER" id="PTHR46796:SF2">
    <property type="entry name" value="TRANSCRIPTIONAL REGULATORY PROTEIN"/>
    <property type="match status" value="1"/>
</dbReference>
<dbReference type="PROSITE" id="PS01124">
    <property type="entry name" value="HTH_ARAC_FAMILY_2"/>
    <property type="match status" value="1"/>
</dbReference>
<keyword evidence="3" id="KW-0804">Transcription</keyword>
<evidence type="ECO:0000256" key="3">
    <source>
        <dbReference type="ARBA" id="ARBA00023163"/>
    </source>
</evidence>
<dbReference type="SUPFAM" id="SSF46689">
    <property type="entry name" value="Homeodomain-like"/>
    <property type="match status" value="2"/>
</dbReference>
<dbReference type="InterPro" id="IPR009057">
    <property type="entry name" value="Homeodomain-like_sf"/>
</dbReference>
<protein>
    <submittedName>
        <fullName evidence="5">AraC family transcriptional regulator</fullName>
    </submittedName>
</protein>
<accession>A0A9E8A0F3</accession>
<dbReference type="InterPro" id="IPR037923">
    <property type="entry name" value="HTH-like"/>
</dbReference>
<dbReference type="PANTHER" id="PTHR46796">
    <property type="entry name" value="HTH-TYPE TRANSCRIPTIONAL ACTIVATOR RHAS-RELATED"/>
    <property type="match status" value="1"/>
</dbReference>
<evidence type="ECO:0000256" key="1">
    <source>
        <dbReference type="ARBA" id="ARBA00023015"/>
    </source>
</evidence>
<dbReference type="AlphaFoldDB" id="A0A9E8A0F3"/>
<dbReference type="InterPro" id="IPR050204">
    <property type="entry name" value="AraC_XylS_family_regulators"/>
</dbReference>
<keyword evidence="1" id="KW-0805">Transcription regulation</keyword>
<keyword evidence="2" id="KW-0238">DNA-binding</keyword>
<dbReference type="SMART" id="SM00342">
    <property type="entry name" value="HTH_ARAC"/>
    <property type="match status" value="1"/>
</dbReference>
<reference evidence="5" key="1">
    <citation type="submission" date="2022-08" db="EMBL/GenBank/DDBJ databases">
        <title>Complete Genome Sequences of 2 Bosea sp. soil isolates.</title>
        <authorList>
            <person name="Alvarez Arevalo M."/>
            <person name="Sterndorff E.B."/>
            <person name="Faurdal D."/>
            <person name="Joergensen T.S."/>
            <person name="Weber T."/>
        </authorList>
    </citation>
    <scope>NUCLEOTIDE SEQUENCE</scope>
    <source>
        <strain evidence="5">NBC_00436</strain>
    </source>
</reference>
<sequence>MEAVTQSETLCLEPLVAGERAKLFPAERFDGLDCLAATFRRHAYAPHRHESYVIGTIVAGCETFRVRGERHYARPNQITFVNPLETHDGEPYGPGYSYRMTYPEIGLIREVATSLSGREMIGTPFFREPLVEDAEGAALFAAAHRAIEDGEDLLAGEEMLLRFYARCLARHADLAVRNVGAEGGPVAKARELFEARYDEELSLADLARLTGLPRHHLIRAFRQETGLTPHAYLVDVRVRRARERLRRGDMPGDVAAATGFCDQPHLTRAFKARFGVTPGAFRAAHTG</sequence>
<dbReference type="InterPro" id="IPR003313">
    <property type="entry name" value="AraC-bd"/>
</dbReference>
<evidence type="ECO:0000259" key="4">
    <source>
        <dbReference type="PROSITE" id="PS01124"/>
    </source>
</evidence>
<organism evidence="5">
    <name type="scientific">Bosea sp. NBC_00436</name>
    <dbReference type="NCBI Taxonomy" id="2969620"/>
    <lineage>
        <taxon>Bacteria</taxon>
        <taxon>Pseudomonadati</taxon>
        <taxon>Pseudomonadota</taxon>
        <taxon>Alphaproteobacteria</taxon>
        <taxon>Hyphomicrobiales</taxon>
        <taxon>Boseaceae</taxon>
        <taxon>Bosea</taxon>
    </lineage>
</organism>
<evidence type="ECO:0000313" key="5">
    <source>
        <dbReference type="EMBL" id="UZF89647.1"/>
    </source>
</evidence>
<evidence type="ECO:0000256" key="2">
    <source>
        <dbReference type="ARBA" id="ARBA00023125"/>
    </source>
</evidence>
<feature type="domain" description="HTH araC/xylS-type" evidence="4">
    <location>
        <begin position="187"/>
        <end position="284"/>
    </location>
</feature>
<gene>
    <name evidence="5" type="ORF">NWE54_13055</name>
</gene>
<dbReference type="GO" id="GO:0043565">
    <property type="term" value="F:sequence-specific DNA binding"/>
    <property type="evidence" value="ECO:0007669"/>
    <property type="project" value="InterPro"/>
</dbReference>